<comment type="catalytic activity">
    <reaction evidence="11">
        <text>[ribosomal protein uS12]-(3S)-3-hydroxy-L-proline + 2-oxoglutarate + O2 = [ribosomal protein uS12]-(3S)-3,4-dihydroxy-L-proline + succinate + CO2</text>
        <dbReference type="Rhea" id="RHEA:54160"/>
        <dbReference type="Rhea" id="RHEA-COMP:13817"/>
        <dbReference type="Rhea" id="RHEA-COMP:13818"/>
        <dbReference type="ChEBI" id="CHEBI:15379"/>
        <dbReference type="ChEBI" id="CHEBI:16526"/>
        <dbReference type="ChEBI" id="CHEBI:16810"/>
        <dbReference type="ChEBI" id="CHEBI:30031"/>
        <dbReference type="ChEBI" id="CHEBI:85428"/>
        <dbReference type="ChEBI" id="CHEBI:138052"/>
    </reaction>
</comment>
<evidence type="ECO:0000256" key="5">
    <source>
        <dbReference type="ARBA" id="ARBA00022896"/>
    </source>
</evidence>
<dbReference type="Pfam" id="PF13661">
    <property type="entry name" value="2OG-FeII_Oxy_4"/>
    <property type="match status" value="1"/>
</dbReference>
<sequence>MKRKADQETNEGPAAKRKLKPSISPEQAKERFHEGLFDKEVLESYTEQYAKSSPYKHCVINGLVNDQLLRNVKSEVDANIVFTRKETDIYRIHQSGDLANLDGLDDESLSKLPSLLKLRDALYSQSFRDYVSSITGCGPLSGRKRDLAINTYKPGGYLICHDDVIGTRKVSYILYLVDPDIPWKAEWGGALRLFPVRELQGKDRAIARAPGADHAKTIPPAWNQLSFFEVQPNESFHDVEEVYRAASKEQLEKDGGRVRMAISGWFHIPHIGEDGYVEGAADALEKNSGLAQLQGNPEQYDMPQDNVVEVKESEDDDEEFTERDLDFLVKYITPQYLVPETVDGIQERFGQDSCIALPDFLHPHFAQRLRDYVTKQEAAPLPDSSEEIEKGGWKVAKPPHKHRYVYLQTGGVGQNEAVVEKSPITELMDDVLPSPQFRKWLRKITETAILSYDIVARRFRRGMDYTLATGHEGKPRLEINLGFTPTSGWKDDGLDDEDEEPEIEEIEVDEKPEAETKEKTREAVDQTTTKNGGSNGESKDGKEDDQHQDLNVEEEVDDGDVGGHEIYMAIDDDEEDAAVYKSADNEDSVLFSQAAAFGRLTLVLRDSGILRFVKYVSRSAQGDRWDIAATYGLDDIDIEPDDEGDDTGNRVVESEEEFQGFSSDNEDEESE</sequence>
<comment type="catalytic activity">
    <reaction evidence="10">
        <text>[ribosomal protein uS12]-L-proline + 2-oxoglutarate + O2 = [ribosomal protein uS12]-(3S)-3-hydroxy-L-proline + succinate + CO2</text>
        <dbReference type="Rhea" id="RHEA:54156"/>
        <dbReference type="Rhea" id="RHEA-COMP:13816"/>
        <dbReference type="Rhea" id="RHEA-COMP:13818"/>
        <dbReference type="ChEBI" id="CHEBI:15379"/>
        <dbReference type="ChEBI" id="CHEBI:16526"/>
        <dbReference type="ChEBI" id="CHEBI:16810"/>
        <dbReference type="ChEBI" id="CHEBI:30031"/>
        <dbReference type="ChEBI" id="CHEBI:50342"/>
        <dbReference type="ChEBI" id="CHEBI:85428"/>
    </reaction>
</comment>
<feature type="compositionally biased region" description="Basic and acidic residues" evidence="13">
    <location>
        <begin position="509"/>
        <end position="524"/>
    </location>
</feature>
<evidence type="ECO:0000256" key="2">
    <source>
        <dbReference type="ARBA" id="ARBA00004123"/>
    </source>
</evidence>
<comment type="subcellular location">
    <subcellularLocation>
        <location evidence="2">Nucleus</location>
    </subcellularLocation>
</comment>
<name>A0AAD5WRW2_9PEZI</name>
<feature type="region of interest" description="Disordered" evidence="13">
    <location>
        <begin position="477"/>
        <end position="547"/>
    </location>
</feature>
<evidence type="ECO:0000256" key="9">
    <source>
        <dbReference type="ARBA" id="ARBA00023242"/>
    </source>
</evidence>
<dbReference type="GO" id="GO:0031543">
    <property type="term" value="F:peptidyl-proline dioxygenase activity"/>
    <property type="evidence" value="ECO:0007669"/>
    <property type="project" value="UniProtKB-ARBA"/>
</dbReference>
<comment type="similarity">
    <text evidence="3">Belongs to the TPA1 family.</text>
</comment>
<evidence type="ECO:0000313" key="15">
    <source>
        <dbReference type="EMBL" id="KAJ2899297.1"/>
    </source>
</evidence>
<keyword evidence="5" id="KW-0847">Vitamin C</keyword>
<evidence type="ECO:0000256" key="13">
    <source>
        <dbReference type="SAM" id="MobiDB-lite"/>
    </source>
</evidence>
<keyword evidence="6" id="KW-0223">Dioxygenase</keyword>
<evidence type="ECO:0000313" key="16">
    <source>
        <dbReference type="Proteomes" id="UP001201980"/>
    </source>
</evidence>
<dbReference type="GO" id="GO:0009896">
    <property type="term" value="P:positive regulation of catabolic process"/>
    <property type="evidence" value="ECO:0007669"/>
    <property type="project" value="UniProtKB-ARBA"/>
</dbReference>
<evidence type="ECO:0000256" key="8">
    <source>
        <dbReference type="ARBA" id="ARBA00023004"/>
    </source>
</evidence>
<dbReference type="Gene3D" id="3.60.130.20">
    <property type="entry name" value="Oxoglutarate/iron-dependent oxygenase, C-terminal degradation domain"/>
    <property type="match status" value="1"/>
</dbReference>
<evidence type="ECO:0000256" key="4">
    <source>
        <dbReference type="ARBA" id="ARBA00022723"/>
    </source>
</evidence>
<dbReference type="FunFam" id="2.60.120.620:FF:000014">
    <property type="entry name" value="Prolyl 3,4-dihydroxylase TPA1"/>
    <property type="match status" value="1"/>
</dbReference>
<dbReference type="PANTHER" id="PTHR12117">
    <property type="entry name" value="HISTONE ACETYLTRANSFERASE COMPLEX"/>
    <property type="match status" value="1"/>
</dbReference>
<dbReference type="AlphaFoldDB" id="A0AAD5WRW2"/>
<evidence type="ECO:0000256" key="7">
    <source>
        <dbReference type="ARBA" id="ARBA00023002"/>
    </source>
</evidence>
<dbReference type="GO" id="GO:0005634">
    <property type="term" value="C:nucleus"/>
    <property type="evidence" value="ECO:0007669"/>
    <property type="project" value="UniProtKB-SubCell"/>
</dbReference>
<feature type="region of interest" description="Disordered" evidence="13">
    <location>
        <begin position="1"/>
        <end position="27"/>
    </location>
</feature>
<comment type="cofactor">
    <cofactor evidence="1">
        <name>L-ascorbate</name>
        <dbReference type="ChEBI" id="CHEBI:38290"/>
    </cofactor>
</comment>
<dbReference type="InterPro" id="IPR005123">
    <property type="entry name" value="Oxoglu/Fe-dep_dioxygenase_dom"/>
</dbReference>
<dbReference type="PANTHER" id="PTHR12117:SF0">
    <property type="entry name" value="PROLYL 3-HYDROXYLASE OGFOD1"/>
    <property type="match status" value="1"/>
</dbReference>
<dbReference type="InterPro" id="IPR043044">
    <property type="entry name" value="TPA1/Ofd1_C"/>
</dbReference>
<feature type="compositionally biased region" description="Basic and acidic residues" evidence="13">
    <location>
        <begin position="537"/>
        <end position="547"/>
    </location>
</feature>
<dbReference type="PROSITE" id="PS51471">
    <property type="entry name" value="FE2OG_OXY"/>
    <property type="match status" value="1"/>
</dbReference>
<evidence type="ECO:0000256" key="11">
    <source>
        <dbReference type="ARBA" id="ARBA00051966"/>
    </source>
</evidence>
<organism evidence="15 16">
    <name type="scientific">Zalerion maritima</name>
    <dbReference type="NCBI Taxonomy" id="339359"/>
    <lineage>
        <taxon>Eukaryota</taxon>
        <taxon>Fungi</taxon>
        <taxon>Dikarya</taxon>
        <taxon>Ascomycota</taxon>
        <taxon>Pezizomycotina</taxon>
        <taxon>Sordariomycetes</taxon>
        <taxon>Lulworthiomycetidae</taxon>
        <taxon>Lulworthiales</taxon>
        <taxon>Lulworthiaceae</taxon>
        <taxon>Zalerion</taxon>
    </lineage>
</organism>
<evidence type="ECO:0000256" key="1">
    <source>
        <dbReference type="ARBA" id="ARBA00001961"/>
    </source>
</evidence>
<proteinExistence type="inferred from homology"/>
<keyword evidence="16" id="KW-1185">Reference proteome</keyword>
<dbReference type="Gene3D" id="2.60.120.620">
    <property type="entry name" value="q2cbj1_9rhob like domain"/>
    <property type="match status" value="1"/>
</dbReference>
<evidence type="ECO:0000256" key="3">
    <source>
        <dbReference type="ARBA" id="ARBA00007443"/>
    </source>
</evidence>
<dbReference type="Proteomes" id="UP001201980">
    <property type="component" value="Unassembled WGS sequence"/>
</dbReference>
<feature type="domain" description="Fe2OG dioxygenase" evidence="14">
    <location>
        <begin position="138"/>
        <end position="268"/>
    </location>
</feature>
<feature type="compositionally biased region" description="Acidic residues" evidence="13">
    <location>
        <begin position="654"/>
        <end position="671"/>
    </location>
</feature>
<feature type="compositionally biased region" description="Acidic residues" evidence="13">
    <location>
        <begin position="493"/>
        <end position="508"/>
    </location>
</feature>
<dbReference type="GO" id="GO:0005506">
    <property type="term" value="F:iron ion binding"/>
    <property type="evidence" value="ECO:0007669"/>
    <property type="project" value="InterPro"/>
</dbReference>
<feature type="region of interest" description="Disordered" evidence="13">
    <location>
        <begin position="634"/>
        <end position="671"/>
    </location>
</feature>
<evidence type="ECO:0000256" key="12">
    <source>
        <dbReference type="ARBA" id="ARBA00081607"/>
    </source>
</evidence>
<evidence type="ECO:0000259" key="14">
    <source>
        <dbReference type="PROSITE" id="PS51471"/>
    </source>
</evidence>
<feature type="compositionally biased region" description="Acidic residues" evidence="13">
    <location>
        <begin position="634"/>
        <end position="646"/>
    </location>
</feature>
<evidence type="ECO:0000256" key="10">
    <source>
        <dbReference type="ARBA" id="ARBA00047444"/>
    </source>
</evidence>
<comment type="caution">
    <text evidence="15">The sequence shown here is derived from an EMBL/GenBank/DDBJ whole genome shotgun (WGS) entry which is preliminary data.</text>
</comment>
<keyword evidence="4" id="KW-0479">Metal-binding</keyword>
<dbReference type="GO" id="GO:0031418">
    <property type="term" value="F:L-ascorbic acid binding"/>
    <property type="evidence" value="ECO:0007669"/>
    <property type="project" value="UniProtKB-KW"/>
</dbReference>
<dbReference type="InterPro" id="IPR051842">
    <property type="entry name" value="uS12_prolyl_hydroxylase"/>
</dbReference>
<evidence type="ECO:0000256" key="6">
    <source>
        <dbReference type="ARBA" id="ARBA00022964"/>
    </source>
</evidence>
<keyword evidence="7" id="KW-0560">Oxidoreductase</keyword>
<dbReference type="InterPro" id="IPR039558">
    <property type="entry name" value="TPA1/OFD1_N"/>
</dbReference>
<dbReference type="Pfam" id="PF10637">
    <property type="entry name" value="Ofd1_CTDD"/>
    <property type="match status" value="1"/>
</dbReference>
<accession>A0AAD5WRW2</accession>
<dbReference type="SMART" id="SM00702">
    <property type="entry name" value="P4Hc"/>
    <property type="match status" value="1"/>
</dbReference>
<keyword evidence="9" id="KW-0539">Nucleus</keyword>
<gene>
    <name evidence="15" type="ORF">MKZ38_003287</name>
</gene>
<protein>
    <recommendedName>
        <fullName evidence="12">uS12 prolyl 3,4-dihydroxylase</fullName>
    </recommendedName>
</protein>
<dbReference type="InterPro" id="IPR019601">
    <property type="entry name" value="Oxoglutarate/Fe-dep_Oase_C"/>
</dbReference>
<dbReference type="GO" id="GO:0005737">
    <property type="term" value="C:cytoplasm"/>
    <property type="evidence" value="ECO:0007669"/>
    <property type="project" value="TreeGrafter"/>
</dbReference>
<dbReference type="EMBL" id="JAKWBI020000201">
    <property type="protein sequence ID" value="KAJ2899297.1"/>
    <property type="molecule type" value="Genomic_DNA"/>
</dbReference>
<dbReference type="InterPro" id="IPR006620">
    <property type="entry name" value="Pro_4_hyd_alph"/>
</dbReference>
<dbReference type="GO" id="GO:0010604">
    <property type="term" value="P:positive regulation of macromolecule metabolic process"/>
    <property type="evidence" value="ECO:0007669"/>
    <property type="project" value="UniProtKB-ARBA"/>
</dbReference>
<reference evidence="15" key="1">
    <citation type="submission" date="2022-07" db="EMBL/GenBank/DDBJ databases">
        <title>Draft genome sequence of Zalerion maritima ATCC 34329, a (micro)plastics degrading marine fungus.</title>
        <authorList>
            <person name="Paco A."/>
            <person name="Goncalves M.F.M."/>
            <person name="Rocha-Santos T.A.P."/>
            <person name="Alves A."/>
        </authorList>
    </citation>
    <scope>NUCLEOTIDE SEQUENCE</scope>
    <source>
        <strain evidence="15">ATCC 34329</strain>
    </source>
</reference>
<keyword evidence="8" id="KW-0408">Iron</keyword>
<dbReference type="GO" id="GO:0006449">
    <property type="term" value="P:regulation of translational termination"/>
    <property type="evidence" value="ECO:0007669"/>
    <property type="project" value="TreeGrafter"/>
</dbReference>